<dbReference type="OrthoDB" id="4996552at2759"/>
<proteinExistence type="predicted"/>
<evidence type="ECO:0000313" key="1">
    <source>
        <dbReference type="EMBL" id="OQE08901.1"/>
    </source>
</evidence>
<evidence type="ECO:0000313" key="2">
    <source>
        <dbReference type="Proteomes" id="UP000191518"/>
    </source>
</evidence>
<gene>
    <name evidence="1" type="ORF">PENVUL_c008G04368</name>
</gene>
<sequence>MGEMTLQVPIDTPKQVQKGCDAMKDAPTIPADLKAYFRPVWMVLKNKTQFSINPDGTYFYSGCLHGESSNTSAYNVSGFGARNSWGGTTGGARFKIKLDQNNEVVFVIGFSNPYVGYYGAHIEESWDIKKNGYAKVAENGNNIESIHTYKGTSSSGAPLKFRLRLSIVSGQTMTITVVQEVWEEE</sequence>
<reference evidence="2" key="1">
    <citation type="journal article" date="2017" name="Nat. Microbiol.">
        <title>Global analysis of biosynthetic gene clusters reveals vast potential of secondary metabolite production in Penicillium species.</title>
        <authorList>
            <person name="Nielsen J.C."/>
            <person name="Grijseels S."/>
            <person name="Prigent S."/>
            <person name="Ji B."/>
            <person name="Dainat J."/>
            <person name="Nielsen K.F."/>
            <person name="Frisvad J.C."/>
            <person name="Workman M."/>
            <person name="Nielsen J."/>
        </authorList>
    </citation>
    <scope>NUCLEOTIDE SEQUENCE [LARGE SCALE GENOMIC DNA]</scope>
    <source>
        <strain evidence="2">IBT 29486</strain>
    </source>
</reference>
<dbReference type="AlphaFoldDB" id="A0A1V6S4C3"/>
<dbReference type="EMBL" id="MDYP01000008">
    <property type="protein sequence ID" value="OQE08901.1"/>
    <property type="molecule type" value="Genomic_DNA"/>
</dbReference>
<dbReference type="Proteomes" id="UP000191518">
    <property type="component" value="Unassembled WGS sequence"/>
</dbReference>
<organism evidence="1 2">
    <name type="scientific">Penicillium vulpinum</name>
    <dbReference type="NCBI Taxonomy" id="29845"/>
    <lineage>
        <taxon>Eukaryota</taxon>
        <taxon>Fungi</taxon>
        <taxon>Dikarya</taxon>
        <taxon>Ascomycota</taxon>
        <taxon>Pezizomycotina</taxon>
        <taxon>Eurotiomycetes</taxon>
        <taxon>Eurotiomycetidae</taxon>
        <taxon>Eurotiales</taxon>
        <taxon>Aspergillaceae</taxon>
        <taxon>Penicillium</taxon>
    </lineage>
</organism>
<protein>
    <submittedName>
        <fullName evidence="1">Uncharacterized protein</fullName>
    </submittedName>
</protein>
<dbReference type="Gene3D" id="2.60.270.50">
    <property type="match status" value="1"/>
</dbReference>
<comment type="caution">
    <text evidence="1">The sequence shown here is derived from an EMBL/GenBank/DDBJ whole genome shotgun (WGS) entry which is preliminary data.</text>
</comment>
<keyword evidence="2" id="KW-1185">Reference proteome</keyword>
<name>A0A1V6S4C3_9EURO</name>
<accession>A0A1V6S4C3</accession>
<dbReference type="STRING" id="29845.A0A1V6S4C3"/>